<protein>
    <submittedName>
        <fullName evidence="2">Serine/Threonine-kinase</fullName>
    </submittedName>
</protein>
<evidence type="ECO:0000259" key="1">
    <source>
        <dbReference type="Pfam" id="PF08276"/>
    </source>
</evidence>
<dbReference type="AlphaFoldDB" id="G7JZE3"/>
<accession>G7JZE3</accession>
<feature type="domain" description="Apple" evidence="1">
    <location>
        <begin position="25"/>
        <end position="61"/>
    </location>
</feature>
<proteinExistence type="predicted"/>
<name>G7JZE3_MEDTR</name>
<dbReference type="Proteomes" id="UP000002051">
    <property type="component" value="Chromosome 5"/>
</dbReference>
<dbReference type="PaxDb" id="3880-AES97488"/>
<reference evidence="3" key="3">
    <citation type="submission" date="2015-04" db="UniProtKB">
        <authorList>
            <consortium name="EnsemblPlants"/>
        </authorList>
    </citation>
    <scope>IDENTIFICATION</scope>
    <source>
        <strain evidence="3">cv. Jemalong A17</strain>
    </source>
</reference>
<dbReference type="EnsemblPlants" id="AES97488">
    <property type="protein sequence ID" value="AES97488"/>
    <property type="gene ID" value="MTR_5g055120"/>
</dbReference>
<reference evidence="2 4" key="1">
    <citation type="journal article" date="2011" name="Nature">
        <title>The Medicago genome provides insight into the evolution of rhizobial symbioses.</title>
        <authorList>
            <person name="Young N.D."/>
            <person name="Debelle F."/>
            <person name="Oldroyd G.E."/>
            <person name="Geurts R."/>
            <person name="Cannon S.B."/>
            <person name="Udvardi M.K."/>
            <person name="Benedito V.A."/>
            <person name="Mayer K.F."/>
            <person name="Gouzy J."/>
            <person name="Schoof H."/>
            <person name="Van de Peer Y."/>
            <person name="Proost S."/>
            <person name="Cook D.R."/>
            <person name="Meyers B.C."/>
            <person name="Spannagl M."/>
            <person name="Cheung F."/>
            <person name="De Mita S."/>
            <person name="Krishnakumar V."/>
            <person name="Gundlach H."/>
            <person name="Zhou S."/>
            <person name="Mudge J."/>
            <person name="Bharti A.K."/>
            <person name="Murray J.D."/>
            <person name="Naoumkina M.A."/>
            <person name="Rosen B."/>
            <person name="Silverstein K.A."/>
            <person name="Tang H."/>
            <person name="Rombauts S."/>
            <person name="Zhao P.X."/>
            <person name="Zhou P."/>
            <person name="Barbe V."/>
            <person name="Bardou P."/>
            <person name="Bechner M."/>
            <person name="Bellec A."/>
            <person name="Berger A."/>
            <person name="Berges H."/>
            <person name="Bidwell S."/>
            <person name="Bisseling T."/>
            <person name="Choisne N."/>
            <person name="Couloux A."/>
            <person name="Denny R."/>
            <person name="Deshpande S."/>
            <person name="Dai X."/>
            <person name="Doyle J.J."/>
            <person name="Dudez A.M."/>
            <person name="Farmer A.D."/>
            <person name="Fouteau S."/>
            <person name="Franken C."/>
            <person name="Gibelin C."/>
            <person name="Gish J."/>
            <person name="Goldstein S."/>
            <person name="Gonzalez A.J."/>
            <person name="Green P.J."/>
            <person name="Hallab A."/>
            <person name="Hartog M."/>
            <person name="Hua A."/>
            <person name="Humphray S.J."/>
            <person name="Jeong D.H."/>
            <person name="Jing Y."/>
            <person name="Jocker A."/>
            <person name="Kenton S.M."/>
            <person name="Kim D.J."/>
            <person name="Klee K."/>
            <person name="Lai H."/>
            <person name="Lang C."/>
            <person name="Lin S."/>
            <person name="Macmil S.L."/>
            <person name="Magdelenat G."/>
            <person name="Matthews L."/>
            <person name="McCorrison J."/>
            <person name="Monaghan E.L."/>
            <person name="Mun J.H."/>
            <person name="Najar F.Z."/>
            <person name="Nicholson C."/>
            <person name="Noirot C."/>
            <person name="O'Bleness M."/>
            <person name="Paule C.R."/>
            <person name="Poulain J."/>
            <person name="Prion F."/>
            <person name="Qin B."/>
            <person name="Qu C."/>
            <person name="Retzel E.F."/>
            <person name="Riddle C."/>
            <person name="Sallet E."/>
            <person name="Samain S."/>
            <person name="Samson N."/>
            <person name="Sanders I."/>
            <person name="Saurat O."/>
            <person name="Scarpelli C."/>
            <person name="Schiex T."/>
            <person name="Segurens B."/>
            <person name="Severin A.J."/>
            <person name="Sherrier D.J."/>
            <person name="Shi R."/>
            <person name="Sims S."/>
            <person name="Singer S.R."/>
            <person name="Sinharoy S."/>
            <person name="Sterck L."/>
            <person name="Viollet A."/>
            <person name="Wang B.B."/>
            <person name="Wang K."/>
            <person name="Wang M."/>
            <person name="Wang X."/>
            <person name="Warfsmann J."/>
            <person name="Weissenbach J."/>
            <person name="White D.D."/>
            <person name="White J.D."/>
            <person name="Wiley G.B."/>
            <person name="Wincker P."/>
            <person name="Xing Y."/>
            <person name="Yang L."/>
            <person name="Yao Z."/>
            <person name="Ying F."/>
            <person name="Zhai J."/>
            <person name="Zhou L."/>
            <person name="Zuber A."/>
            <person name="Denarie J."/>
            <person name="Dixon R.A."/>
            <person name="May G.D."/>
            <person name="Schwartz D.C."/>
            <person name="Rogers J."/>
            <person name="Quetier F."/>
            <person name="Town C.D."/>
            <person name="Roe B.A."/>
        </authorList>
    </citation>
    <scope>NUCLEOTIDE SEQUENCE [LARGE SCALE GENOMIC DNA]</scope>
    <source>
        <strain evidence="2">A17</strain>
        <strain evidence="3 4">cv. Jemalong A17</strain>
    </source>
</reference>
<dbReference type="HOGENOM" id="CLU_2137202_0_0_1"/>
<keyword evidence="4" id="KW-1185">Reference proteome</keyword>
<gene>
    <name evidence="2" type="ordered locus">MTR_5g055120</name>
</gene>
<reference evidence="2 4" key="2">
    <citation type="journal article" date="2014" name="BMC Genomics">
        <title>An improved genome release (version Mt4.0) for the model legume Medicago truncatula.</title>
        <authorList>
            <person name="Tang H."/>
            <person name="Krishnakumar V."/>
            <person name="Bidwell S."/>
            <person name="Rosen B."/>
            <person name="Chan A."/>
            <person name="Zhou S."/>
            <person name="Gentzbittel L."/>
            <person name="Childs K.L."/>
            <person name="Yandell M."/>
            <person name="Gundlach H."/>
            <person name="Mayer K.F."/>
            <person name="Schwartz D.C."/>
            <person name="Town C.D."/>
        </authorList>
    </citation>
    <scope>GENOME REANNOTATION</scope>
    <source>
        <strain evidence="2">A17</strain>
        <strain evidence="3 4">cv. Jemalong A17</strain>
    </source>
</reference>
<organism evidence="2 4">
    <name type="scientific">Medicago truncatula</name>
    <name type="common">Barrel medic</name>
    <name type="synonym">Medicago tribuloides</name>
    <dbReference type="NCBI Taxonomy" id="3880"/>
    <lineage>
        <taxon>Eukaryota</taxon>
        <taxon>Viridiplantae</taxon>
        <taxon>Streptophyta</taxon>
        <taxon>Embryophyta</taxon>
        <taxon>Tracheophyta</taxon>
        <taxon>Spermatophyta</taxon>
        <taxon>Magnoliopsida</taxon>
        <taxon>eudicotyledons</taxon>
        <taxon>Gunneridae</taxon>
        <taxon>Pentapetalae</taxon>
        <taxon>rosids</taxon>
        <taxon>fabids</taxon>
        <taxon>Fabales</taxon>
        <taxon>Fabaceae</taxon>
        <taxon>Papilionoideae</taxon>
        <taxon>50 kb inversion clade</taxon>
        <taxon>NPAAA clade</taxon>
        <taxon>Hologalegina</taxon>
        <taxon>IRL clade</taxon>
        <taxon>Trifolieae</taxon>
        <taxon>Medicago</taxon>
    </lineage>
</organism>
<dbReference type="EMBL" id="CM001221">
    <property type="protein sequence ID" value="AES97488.1"/>
    <property type="molecule type" value="Genomic_DNA"/>
</dbReference>
<dbReference type="Pfam" id="PF08276">
    <property type="entry name" value="PAN_2"/>
    <property type="match status" value="1"/>
</dbReference>
<evidence type="ECO:0000313" key="2">
    <source>
        <dbReference type="EMBL" id="AES97488.1"/>
    </source>
</evidence>
<sequence>MTFLEALDLSNIRIKEGFKIGVWIDCQHGNKWNCSCTTYTSLDPIGAGKGCSISLGDLIDLRTSQHGQDLYVRMDSTYIGKDFKTIYICLDEVIGNFYEVLIQLISNQTIQLN</sequence>
<evidence type="ECO:0000313" key="3">
    <source>
        <dbReference type="EnsemblPlants" id="AES97488"/>
    </source>
</evidence>
<dbReference type="InterPro" id="IPR003609">
    <property type="entry name" value="Pan_app"/>
</dbReference>
<evidence type="ECO:0000313" key="4">
    <source>
        <dbReference type="Proteomes" id="UP000002051"/>
    </source>
</evidence>